<evidence type="ECO:0008006" key="4">
    <source>
        <dbReference type="Google" id="ProtNLM"/>
    </source>
</evidence>
<dbReference type="Proteomes" id="UP000273405">
    <property type="component" value="Unassembled WGS sequence"/>
</dbReference>
<dbReference type="RefSeq" id="WP_120623259.1">
    <property type="nucleotide sequence ID" value="NZ_RAWG01000001.1"/>
</dbReference>
<feature type="chain" id="PRO_5017400259" description="Lipoprotein" evidence="1">
    <location>
        <begin position="23"/>
        <end position="172"/>
    </location>
</feature>
<keyword evidence="3" id="KW-1185">Reference proteome</keyword>
<keyword evidence="1" id="KW-0732">Signal</keyword>
<dbReference type="EMBL" id="RAWG01000001">
    <property type="protein sequence ID" value="RKH48419.1"/>
    <property type="molecule type" value="Genomic_DNA"/>
</dbReference>
<evidence type="ECO:0000313" key="3">
    <source>
        <dbReference type="Proteomes" id="UP000273405"/>
    </source>
</evidence>
<proteinExistence type="predicted"/>
<gene>
    <name evidence="2" type="ORF">D7X12_00330</name>
</gene>
<feature type="signal peptide" evidence="1">
    <location>
        <begin position="1"/>
        <end position="22"/>
    </location>
</feature>
<organism evidence="2 3">
    <name type="scientific">Corallococcus sicarius</name>
    <dbReference type="NCBI Taxonomy" id="2316726"/>
    <lineage>
        <taxon>Bacteria</taxon>
        <taxon>Pseudomonadati</taxon>
        <taxon>Myxococcota</taxon>
        <taxon>Myxococcia</taxon>
        <taxon>Myxococcales</taxon>
        <taxon>Cystobacterineae</taxon>
        <taxon>Myxococcaceae</taxon>
        <taxon>Corallococcus</taxon>
    </lineage>
</organism>
<reference evidence="3" key="1">
    <citation type="submission" date="2018-09" db="EMBL/GenBank/DDBJ databases">
        <authorList>
            <person name="Livingstone P.G."/>
            <person name="Whitworth D.E."/>
        </authorList>
    </citation>
    <scope>NUCLEOTIDE SEQUENCE [LARGE SCALE GENOMIC DNA]</scope>
    <source>
        <strain evidence="3">CA040B</strain>
    </source>
</reference>
<evidence type="ECO:0000313" key="2">
    <source>
        <dbReference type="EMBL" id="RKH48419.1"/>
    </source>
</evidence>
<accession>A0A3A8NY28</accession>
<protein>
    <recommendedName>
        <fullName evidence="4">Lipoprotein</fullName>
    </recommendedName>
</protein>
<name>A0A3A8NY28_9BACT</name>
<evidence type="ECO:0000256" key="1">
    <source>
        <dbReference type="SAM" id="SignalP"/>
    </source>
</evidence>
<dbReference type="AlphaFoldDB" id="A0A3A8NY28"/>
<dbReference type="OrthoDB" id="5516941at2"/>
<comment type="caution">
    <text evidence="2">The sequence shown here is derived from an EMBL/GenBank/DDBJ whole genome shotgun (WGS) entry which is preliminary data.</text>
</comment>
<sequence length="172" mass="18028">MSRMLALTSAAALSLFCAACNGGDEDDDNTPQEQLKDTRANVTGTHPVQMSMRIPGIPEEPEPFPTSFTLTQDPASQDGLRISFLFYDCDLTGTMTGESTFKVNPGTCLLALPIEDEEGCAVTLAFTGGSGGRDSAQAKIHATFTGLYTLACESEGPGTPITTPVTVEVVGT</sequence>